<dbReference type="Pfam" id="PF00702">
    <property type="entry name" value="Hydrolase"/>
    <property type="match status" value="1"/>
</dbReference>
<evidence type="ECO:0000313" key="2">
    <source>
        <dbReference type="Proteomes" id="UP000478052"/>
    </source>
</evidence>
<name>A0A6G0Y257_APHCR</name>
<dbReference type="SUPFAM" id="SSF56784">
    <property type="entry name" value="HAD-like"/>
    <property type="match status" value="2"/>
</dbReference>
<sequence length="392" mass="43726">LKKAPKVKNNEPNLGVEDLLEHFYRQKIPMAVATSSSAESFRLKTAHLKDIFSVFHHVVTGSSDPEVKNGKPAPDIFKVCASRFPGNPMNSECLVFDDSPNGVTAALAAGMQVVMIPDPILTVWHNMSSSNATYVLNSFEDFRPEMFSLPPYFATMNRSAFKPVTHVIFDLDGTLLDTERIHKKTFTKIAKDYGKEFPDDLRIQILGKQEMDVAILIIDRLQLNLTPEELLKLARTEEEKELRNVQLMHGVRNLLEYFCRHKIPMAVATSSSEKSYHLKTGHLKNIFSVFHHVVTGSSDPEVKHGKPAPDIFNICASRFPGNPTNNKFLVFEDSPNGVTAAVAACMQVVMVPDPMLPREMTDNATHVLDSMEDFCPEMFSLPPRGSSCSCSS</sequence>
<dbReference type="GO" id="GO:0016791">
    <property type="term" value="F:phosphatase activity"/>
    <property type="evidence" value="ECO:0007669"/>
    <property type="project" value="TreeGrafter"/>
</dbReference>
<dbReference type="NCBIfam" id="TIGR01509">
    <property type="entry name" value="HAD-SF-IA-v3"/>
    <property type="match status" value="2"/>
</dbReference>
<dbReference type="FunFam" id="3.40.50.1000:FF:000055">
    <property type="entry name" value="Haloacid dehalogenase-like hydrolase family protein"/>
    <property type="match status" value="2"/>
</dbReference>
<dbReference type="EMBL" id="VUJU01006780">
    <property type="protein sequence ID" value="KAF0747620.1"/>
    <property type="molecule type" value="Genomic_DNA"/>
</dbReference>
<dbReference type="OrthoDB" id="40579at2759"/>
<feature type="non-terminal residue" evidence="1">
    <location>
        <position position="1"/>
    </location>
</feature>
<dbReference type="SFLD" id="SFLDS00003">
    <property type="entry name" value="Haloacid_Dehalogenase"/>
    <property type="match status" value="1"/>
</dbReference>
<gene>
    <name evidence="1" type="ORF">FWK35_00030733</name>
</gene>
<dbReference type="InterPro" id="IPR036412">
    <property type="entry name" value="HAD-like_sf"/>
</dbReference>
<comment type="caution">
    <text evidence="1">The sequence shown here is derived from an EMBL/GenBank/DDBJ whole genome shotgun (WGS) entry which is preliminary data.</text>
</comment>
<dbReference type="Pfam" id="PF13419">
    <property type="entry name" value="HAD_2"/>
    <property type="match status" value="1"/>
</dbReference>
<dbReference type="InterPro" id="IPR023214">
    <property type="entry name" value="HAD_sf"/>
</dbReference>
<accession>A0A6G0Y257</accession>
<organism evidence="1 2">
    <name type="scientific">Aphis craccivora</name>
    <name type="common">Cowpea aphid</name>
    <dbReference type="NCBI Taxonomy" id="307492"/>
    <lineage>
        <taxon>Eukaryota</taxon>
        <taxon>Metazoa</taxon>
        <taxon>Ecdysozoa</taxon>
        <taxon>Arthropoda</taxon>
        <taxon>Hexapoda</taxon>
        <taxon>Insecta</taxon>
        <taxon>Pterygota</taxon>
        <taxon>Neoptera</taxon>
        <taxon>Paraneoptera</taxon>
        <taxon>Hemiptera</taxon>
        <taxon>Sternorrhyncha</taxon>
        <taxon>Aphidomorpha</taxon>
        <taxon>Aphidoidea</taxon>
        <taxon>Aphididae</taxon>
        <taxon>Aphidini</taxon>
        <taxon>Aphis</taxon>
        <taxon>Aphis</taxon>
    </lineage>
</organism>
<keyword evidence="2" id="KW-1185">Reference proteome</keyword>
<dbReference type="InterPro" id="IPR041492">
    <property type="entry name" value="HAD_2"/>
</dbReference>
<dbReference type="Proteomes" id="UP000478052">
    <property type="component" value="Unassembled WGS sequence"/>
</dbReference>
<dbReference type="Gene3D" id="3.40.50.1000">
    <property type="entry name" value="HAD superfamily/HAD-like"/>
    <property type="match status" value="2"/>
</dbReference>
<dbReference type="InterPro" id="IPR023198">
    <property type="entry name" value="PGP-like_dom2"/>
</dbReference>
<dbReference type="PANTHER" id="PTHR18901">
    <property type="entry name" value="2-DEOXYGLUCOSE-6-PHOSPHATE PHOSPHATASE 2"/>
    <property type="match status" value="1"/>
</dbReference>
<dbReference type="PANTHER" id="PTHR18901:SF38">
    <property type="entry name" value="PSEUDOURIDINE-5'-PHOSPHATASE"/>
    <property type="match status" value="1"/>
</dbReference>
<dbReference type="InterPro" id="IPR006439">
    <property type="entry name" value="HAD-SF_hydro_IA"/>
</dbReference>
<dbReference type="SFLD" id="SFLDG01129">
    <property type="entry name" value="C1.5:_HAD__Beta-PGM__Phosphata"/>
    <property type="match status" value="1"/>
</dbReference>
<dbReference type="AlphaFoldDB" id="A0A6G0Y257"/>
<protein>
    <submittedName>
        <fullName evidence="1">Pseudouridine-5'-phosphatase-like</fullName>
    </submittedName>
</protein>
<proteinExistence type="predicted"/>
<reference evidence="1 2" key="1">
    <citation type="submission" date="2019-08" db="EMBL/GenBank/DDBJ databases">
        <title>Whole genome of Aphis craccivora.</title>
        <authorList>
            <person name="Voronova N.V."/>
            <person name="Shulinski R.S."/>
            <person name="Bandarenka Y.V."/>
            <person name="Zhorov D.G."/>
            <person name="Warner D."/>
        </authorList>
    </citation>
    <scope>NUCLEOTIDE SEQUENCE [LARGE SCALE GENOMIC DNA]</scope>
    <source>
        <strain evidence="1">180601</strain>
        <tissue evidence="1">Whole Body</tissue>
    </source>
</reference>
<dbReference type="Gene3D" id="1.10.150.240">
    <property type="entry name" value="Putative phosphatase, domain 2"/>
    <property type="match status" value="1"/>
</dbReference>
<evidence type="ECO:0000313" key="1">
    <source>
        <dbReference type="EMBL" id="KAF0747620.1"/>
    </source>
</evidence>